<proteinExistence type="predicted"/>
<dbReference type="EMBL" id="FUEG01000054">
    <property type="protein sequence ID" value="SJL18158.1"/>
    <property type="molecule type" value="Genomic_DNA"/>
</dbReference>
<dbReference type="InterPro" id="IPR001584">
    <property type="entry name" value="Integrase_cat-core"/>
</dbReference>
<organism evidence="18 19">
    <name type="scientific">Armillaria ostoyae</name>
    <name type="common">Armillaria root rot fungus</name>
    <dbReference type="NCBI Taxonomy" id="47428"/>
    <lineage>
        <taxon>Eukaryota</taxon>
        <taxon>Fungi</taxon>
        <taxon>Dikarya</taxon>
        <taxon>Basidiomycota</taxon>
        <taxon>Agaricomycotina</taxon>
        <taxon>Agaricomycetes</taxon>
        <taxon>Agaricomycetidae</taxon>
        <taxon>Agaricales</taxon>
        <taxon>Marasmiineae</taxon>
        <taxon>Physalacriaceae</taxon>
        <taxon>Armillaria</taxon>
    </lineage>
</organism>
<dbReference type="AlphaFoldDB" id="A0A284SAX9"/>
<dbReference type="FunFam" id="3.30.70.270:FF:000063">
    <property type="entry name" value="Zinc knuckle domaincontaining protein"/>
    <property type="match status" value="1"/>
</dbReference>
<dbReference type="InterPro" id="IPR036397">
    <property type="entry name" value="RNaseH_sf"/>
</dbReference>
<accession>A0A284SAX9</accession>
<keyword evidence="15" id="KW-0233">DNA recombination</keyword>
<evidence type="ECO:0000256" key="12">
    <source>
        <dbReference type="ARBA" id="ARBA00022918"/>
    </source>
</evidence>
<dbReference type="Gene3D" id="3.30.70.270">
    <property type="match status" value="2"/>
</dbReference>
<evidence type="ECO:0000256" key="8">
    <source>
        <dbReference type="ARBA" id="ARBA00022801"/>
    </source>
</evidence>
<dbReference type="GO" id="GO:0006310">
    <property type="term" value="P:DNA recombination"/>
    <property type="evidence" value="ECO:0007669"/>
    <property type="project" value="UniProtKB-KW"/>
</dbReference>
<feature type="domain" description="Integrase catalytic" evidence="17">
    <location>
        <begin position="786"/>
        <end position="945"/>
    </location>
</feature>
<keyword evidence="6" id="KW-0064">Aspartyl protease</keyword>
<evidence type="ECO:0000313" key="18">
    <source>
        <dbReference type="EMBL" id="SJL18158.1"/>
    </source>
</evidence>
<keyword evidence="11" id="KW-0229">DNA integration</keyword>
<evidence type="ECO:0000256" key="15">
    <source>
        <dbReference type="ARBA" id="ARBA00023172"/>
    </source>
</evidence>
<dbReference type="GO" id="GO:0003723">
    <property type="term" value="F:RNA binding"/>
    <property type="evidence" value="ECO:0007669"/>
    <property type="project" value="UniProtKB-KW"/>
</dbReference>
<evidence type="ECO:0000256" key="11">
    <source>
        <dbReference type="ARBA" id="ARBA00022908"/>
    </source>
</evidence>
<dbReference type="STRING" id="47428.A0A284SAX9"/>
<dbReference type="GO" id="GO:0004190">
    <property type="term" value="F:aspartic-type endopeptidase activity"/>
    <property type="evidence" value="ECO:0007669"/>
    <property type="project" value="UniProtKB-KW"/>
</dbReference>
<dbReference type="Pfam" id="PF17917">
    <property type="entry name" value="RT_RNaseH"/>
    <property type="match status" value="1"/>
</dbReference>
<evidence type="ECO:0000256" key="10">
    <source>
        <dbReference type="ARBA" id="ARBA00022884"/>
    </source>
</evidence>
<dbReference type="SUPFAM" id="SSF56672">
    <property type="entry name" value="DNA/RNA polymerases"/>
    <property type="match status" value="1"/>
</dbReference>
<keyword evidence="4" id="KW-0540">Nuclease</keyword>
<dbReference type="InterPro" id="IPR000477">
    <property type="entry name" value="RT_dom"/>
</dbReference>
<dbReference type="OrthoDB" id="3158924at2759"/>
<evidence type="ECO:0000256" key="7">
    <source>
        <dbReference type="ARBA" id="ARBA00022759"/>
    </source>
</evidence>
<dbReference type="GO" id="GO:0046872">
    <property type="term" value="F:metal ion binding"/>
    <property type="evidence" value="ECO:0007669"/>
    <property type="project" value="UniProtKB-KW"/>
</dbReference>
<dbReference type="GO" id="GO:0003677">
    <property type="term" value="F:DNA binding"/>
    <property type="evidence" value="ECO:0007669"/>
    <property type="project" value="UniProtKB-KW"/>
</dbReference>
<dbReference type="GO" id="GO:0015074">
    <property type="term" value="P:DNA integration"/>
    <property type="evidence" value="ECO:0007669"/>
    <property type="project" value="UniProtKB-KW"/>
</dbReference>
<dbReference type="SUPFAM" id="SSF53098">
    <property type="entry name" value="Ribonuclease H-like"/>
    <property type="match status" value="1"/>
</dbReference>
<dbReference type="PROSITE" id="PS50994">
    <property type="entry name" value="INTEGRASE"/>
    <property type="match status" value="1"/>
</dbReference>
<dbReference type="InterPro" id="IPR056924">
    <property type="entry name" value="SH3_Tf2-1"/>
</dbReference>
<evidence type="ECO:0000256" key="3">
    <source>
        <dbReference type="ARBA" id="ARBA00022695"/>
    </source>
</evidence>
<keyword evidence="13" id="KW-0239">DNA-directed DNA polymerase</keyword>
<dbReference type="PANTHER" id="PTHR37984">
    <property type="entry name" value="PROTEIN CBG26694"/>
    <property type="match status" value="1"/>
</dbReference>
<dbReference type="CDD" id="cd01647">
    <property type="entry name" value="RT_LTR"/>
    <property type="match status" value="1"/>
</dbReference>
<reference evidence="19" key="1">
    <citation type="journal article" date="2017" name="Nat. Ecol. Evol.">
        <title>Genome expansion and lineage-specific genetic innovations in the forest pathogenic fungi Armillaria.</title>
        <authorList>
            <person name="Sipos G."/>
            <person name="Prasanna A.N."/>
            <person name="Walter M.C."/>
            <person name="O'Connor E."/>
            <person name="Balint B."/>
            <person name="Krizsan K."/>
            <person name="Kiss B."/>
            <person name="Hess J."/>
            <person name="Varga T."/>
            <person name="Slot J."/>
            <person name="Riley R."/>
            <person name="Boka B."/>
            <person name="Rigling D."/>
            <person name="Barry K."/>
            <person name="Lee J."/>
            <person name="Mihaltcheva S."/>
            <person name="LaButti K."/>
            <person name="Lipzen A."/>
            <person name="Waldron R."/>
            <person name="Moloney N.M."/>
            <person name="Sperisen C."/>
            <person name="Kredics L."/>
            <person name="Vagvoelgyi C."/>
            <person name="Patrignani A."/>
            <person name="Fitzpatrick D."/>
            <person name="Nagy I."/>
            <person name="Doyle S."/>
            <person name="Anderson J.B."/>
            <person name="Grigoriev I.V."/>
            <person name="Gueldener U."/>
            <person name="Muensterkoetter M."/>
            <person name="Nagy L.G."/>
        </authorList>
    </citation>
    <scope>NUCLEOTIDE SEQUENCE [LARGE SCALE GENOMIC DNA]</scope>
    <source>
        <strain evidence="19">C18/9</strain>
    </source>
</reference>
<dbReference type="Gene3D" id="1.10.340.70">
    <property type="match status" value="1"/>
</dbReference>
<sequence>MNESVTIKDIEDMANGAAELELDSNNYQPDLQEVHEFVQEFTKEYYPQGHPTEEKLGRMAVDEAMHLASSRFKERTSEMGRLKKKDIPRLRAQWLESCKDILGGVPDKLPPLRGVNHSIPLKDDEARYAYYLPRCPKSMKGQLRDKIQQYTKNGWWESTRTNQAAPMLCVPKKDTKLRTTVDCRKRNENTIKDVTPLPDQDYIHLSVARALVRSKIDLSDAYEQVRIVPEDVWKTAFSSIYGTFVSHVMQQGDCNAPSTFQRLMNSIFQDYIGDFLHVYLDDLFIFSDTIDNHEKHLELVFQRLRDNELYLKATKCELYAEEIDCLGHKIDDRGLHADTDKLGIIRNWRVPRNYHDVQKFLGLVNYLSHFLPDISSWTTPISDMSRNDQPFFWRPVHDVCMQNIKNLCCKTPILKPVDARSPDPIWVVCNASTRGVGAMYGQGTTWQTCRPAGFMSKKFSDAQRHYRVFEQETLAILEALLKWEDKLVGYRVHVVTDHRALEFFMTQRNLSSRQMHWMEYLSRFDFDITYIKGVTNKVADALSRYHEYDTPQDHYEPHEYVSADVRIDPACEDLPPHRRAEVEQAIGAEMARRAEQIKAMRTRNAQVQECVEPRDIEAATMKAAKDPITVPVLPPPPQLNPTVFQSRARGSVPIPTYEADPSFFPDLRAAGANDPLLSKILDKPADHPRFTVEDGLVWTQNMGKERVLCVPKDIAASRSLRGEIVEQAHSVVGHYGPQRTADYVRRWFWWPRIFTMVDKFCQTCEVCMRSKGSYAPPSGKLHSLPIPSRPWQSIAMDFLGPFPETDGFNYLWVVVCCLTGHAHLVPVNTKTTATELSFVYLKEIVRHHGLPESIVSDRDSKFTSVWWKELHRLMGTKLLMSTSFHPQTDGATERLNCSIGQIFHASIRSDQRDWLFKVPMIEFALNSSMSSTTGFAPFELTSGHMPCMMWKAPDPLGFTPGIRAFAAMARQSLAEAHDAIIASRVFQAHHANKRRGKEPHIAVGDRVFLSTKNLNLPKDQASKLLPKFMGPYVVLEARPESSNYKLNLPEELRKRRIHDVFHVSLLRPYIESDILLFPDRTSPEPYDLGAPPDREEVVQGIEGHYWLNDKLFIIVRWALGDTTAEPIRTVQDVKFLDDYLELMNVRHWKELPRIAPPSAFALGEPIAPVTAPRRGPGRPRRS</sequence>
<evidence type="ECO:0008006" key="20">
    <source>
        <dbReference type="Google" id="ProtNLM"/>
    </source>
</evidence>
<dbReference type="InterPro" id="IPR041373">
    <property type="entry name" value="RT_RNaseH"/>
</dbReference>
<dbReference type="Gene3D" id="3.10.10.10">
    <property type="entry name" value="HIV Type 1 Reverse Transcriptase, subunit A, domain 1"/>
    <property type="match status" value="1"/>
</dbReference>
<keyword evidence="7" id="KW-0255">Endonuclease</keyword>
<keyword evidence="2" id="KW-0808">Transferase</keyword>
<dbReference type="Pfam" id="PF17921">
    <property type="entry name" value="Integrase_H2C2"/>
    <property type="match status" value="1"/>
</dbReference>
<evidence type="ECO:0000256" key="1">
    <source>
        <dbReference type="ARBA" id="ARBA00022670"/>
    </source>
</evidence>
<dbReference type="Pfam" id="PF24626">
    <property type="entry name" value="SH3_Tf2-1"/>
    <property type="match status" value="1"/>
</dbReference>
<dbReference type="InterPro" id="IPR050951">
    <property type="entry name" value="Retrovirus_Pol_polyprotein"/>
</dbReference>
<dbReference type="GO" id="GO:0006508">
    <property type="term" value="P:proteolysis"/>
    <property type="evidence" value="ECO:0007669"/>
    <property type="project" value="UniProtKB-KW"/>
</dbReference>
<evidence type="ECO:0000313" key="19">
    <source>
        <dbReference type="Proteomes" id="UP000219338"/>
    </source>
</evidence>
<evidence type="ECO:0000256" key="2">
    <source>
        <dbReference type="ARBA" id="ARBA00022679"/>
    </source>
</evidence>
<dbReference type="GO" id="GO:0003887">
    <property type="term" value="F:DNA-directed DNA polymerase activity"/>
    <property type="evidence" value="ECO:0007669"/>
    <property type="project" value="UniProtKB-KW"/>
</dbReference>
<dbReference type="GO" id="GO:0003964">
    <property type="term" value="F:RNA-directed DNA polymerase activity"/>
    <property type="evidence" value="ECO:0007669"/>
    <property type="project" value="UniProtKB-KW"/>
</dbReference>
<dbReference type="GO" id="GO:0005634">
    <property type="term" value="C:nucleus"/>
    <property type="evidence" value="ECO:0007669"/>
    <property type="project" value="UniProtKB-ARBA"/>
</dbReference>
<evidence type="ECO:0000259" key="16">
    <source>
        <dbReference type="PROSITE" id="PS50878"/>
    </source>
</evidence>
<dbReference type="CDD" id="cd09274">
    <property type="entry name" value="RNase_HI_RT_Ty3"/>
    <property type="match status" value="1"/>
</dbReference>
<keyword evidence="5" id="KW-0479">Metal-binding</keyword>
<dbReference type="PROSITE" id="PS50878">
    <property type="entry name" value="RT_POL"/>
    <property type="match status" value="1"/>
</dbReference>
<dbReference type="GO" id="GO:0004519">
    <property type="term" value="F:endonuclease activity"/>
    <property type="evidence" value="ECO:0007669"/>
    <property type="project" value="UniProtKB-KW"/>
</dbReference>
<keyword evidence="10" id="KW-0694">RNA-binding</keyword>
<dbReference type="Gene3D" id="3.30.420.10">
    <property type="entry name" value="Ribonuclease H-like superfamily/Ribonuclease H"/>
    <property type="match status" value="1"/>
</dbReference>
<dbReference type="InterPro" id="IPR043502">
    <property type="entry name" value="DNA/RNA_pol_sf"/>
</dbReference>
<keyword evidence="1" id="KW-0645">Protease</keyword>
<dbReference type="InterPro" id="IPR041588">
    <property type="entry name" value="Integrase_H2C2"/>
</dbReference>
<dbReference type="InterPro" id="IPR012337">
    <property type="entry name" value="RNaseH-like_sf"/>
</dbReference>
<evidence type="ECO:0000256" key="9">
    <source>
        <dbReference type="ARBA" id="ARBA00022842"/>
    </source>
</evidence>
<evidence type="ECO:0000256" key="13">
    <source>
        <dbReference type="ARBA" id="ARBA00022932"/>
    </source>
</evidence>
<name>A0A284SAX9_ARMOS</name>
<keyword evidence="14" id="KW-0238">DNA-binding</keyword>
<feature type="domain" description="Reverse transcriptase" evidence="16">
    <location>
        <begin position="151"/>
        <end position="330"/>
    </location>
</feature>
<keyword evidence="19" id="KW-1185">Reference proteome</keyword>
<protein>
    <recommendedName>
        <fullName evidence="20">Reverse transcriptase</fullName>
    </recommendedName>
</protein>
<evidence type="ECO:0000259" key="17">
    <source>
        <dbReference type="PROSITE" id="PS50994"/>
    </source>
</evidence>
<dbReference type="InterPro" id="IPR043128">
    <property type="entry name" value="Rev_trsase/Diguanyl_cyclase"/>
</dbReference>
<evidence type="ECO:0000256" key="6">
    <source>
        <dbReference type="ARBA" id="ARBA00022750"/>
    </source>
</evidence>
<evidence type="ECO:0000256" key="5">
    <source>
        <dbReference type="ARBA" id="ARBA00022723"/>
    </source>
</evidence>
<keyword evidence="8" id="KW-0378">Hydrolase</keyword>
<keyword evidence="9" id="KW-0460">Magnesium</keyword>
<keyword evidence="12" id="KW-0695">RNA-directed DNA polymerase</keyword>
<evidence type="ECO:0000256" key="14">
    <source>
        <dbReference type="ARBA" id="ARBA00023125"/>
    </source>
</evidence>
<dbReference type="Pfam" id="PF00078">
    <property type="entry name" value="RVT_1"/>
    <property type="match status" value="1"/>
</dbReference>
<dbReference type="FunFam" id="3.30.70.270:FF:000003">
    <property type="entry name" value="Transposon Ty3-G Gag-Pol polyprotein"/>
    <property type="match status" value="1"/>
</dbReference>
<dbReference type="PANTHER" id="PTHR37984:SF5">
    <property type="entry name" value="PROTEIN NYNRIN-LIKE"/>
    <property type="match status" value="1"/>
</dbReference>
<evidence type="ECO:0000256" key="4">
    <source>
        <dbReference type="ARBA" id="ARBA00022722"/>
    </source>
</evidence>
<gene>
    <name evidence="18" type="ORF">ARMOST_21733</name>
</gene>
<keyword evidence="3" id="KW-0548">Nucleotidyltransferase</keyword>
<dbReference type="Proteomes" id="UP000219338">
    <property type="component" value="Unassembled WGS sequence"/>
</dbReference>